<dbReference type="GO" id="GO:0005576">
    <property type="term" value="C:extracellular region"/>
    <property type="evidence" value="ECO:0007669"/>
    <property type="project" value="InterPro"/>
</dbReference>
<dbReference type="InterPro" id="IPR007112">
    <property type="entry name" value="Expansin/allergen_DPBB_dom"/>
</dbReference>
<dbReference type="EMBL" id="CM026421">
    <property type="protein sequence ID" value="KAG0592599.1"/>
    <property type="molecule type" value="Genomic_DNA"/>
</dbReference>
<feature type="region of interest" description="Disordered" evidence="8">
    <location>
        <begin position="127"/>
        <end position="190"/>
    </location>
</feature>
<feature type="region of interest" description="Disordered" evidence="8">
    <location>
        <begin position="102"/>
        <end position="121"/>
    </location>
</feature>
<keyword evidence="4" id="KW-0134">Cell wall</keyword>
<feature type="domain" description="Expansin-like CBD" evidence="11">
    <location>
        <begin position="660"/>
        <end position="738"/>
    </location>
</feature>
<dbReference type="SMART" id="SM00837">
    <property type="entry name" value="DPBB_1"/>
    <property type="match status" value="1"/>
</dbReference>
<evidence type="ECO:0000256" key="9">
    <source>
        <dbReference type="SAM" id="SignalP"/>
    </source>
</evidence>
<evidence type="ECO:0000313" key="12">
    <source>
        <dbReference type="EMBL" id="KAG0592599.1"/>
    </source>
</evidence>
<evidence type="ECO:0000256" key="5">
    <source>
        <dbReference type="ARBA" id="ARBA00022525"/>
    </source>
</evidence>
<evidence type="ECO:0000259" key="11">
    <source>
        <dbReference type="PROSITE" id="PS50843"/>
    </source>
</evidence>
<keyword evidence="5" id="KW-0964">Secreted</keyword>
<dbReference type="CDD" id="cd22274">
    <property type="entry name" value="DPBB_EXPA_N"/>
    <property type="match status" value="1"/>
</dbReference>
<evidence type="ECO:0000256" key="8">
    <source>
        <dbReference type="SAM" id="MobiDB-lite"/>
    </source>
</evidence>
<dbReference type="Pfam" id="PF03330">
    <property type="entry name" value="DPBB_1"/>
    <property type="match status" value="1"/>
</dbReference>
<feature type="compositionally biased region" description="Polar residues" evidence="8">
    <location>
        <begin position="314"/>
        <end position="335"/>
    </location>
</feature>
<feature type="signal peptide" evidence="9">
    <location>
        <begin position="1"/>
        <end position="23"/>
    </location>
</feature>
<protein>
    <recommendedName>
        <fullName evidence="14">Expansin-like EG45 domain-containing protein</fullName>
    </recommendedName>
</protein>
<evidence type="ECO:0000256" key="6">
    <source>
        <dbReference type="ARBA" id="ARBA00022729"/>
    </source>
</evidence>
<name>A0A8T0JCG7_CERPU</name>
<dbReference type="PROSITE" id="PS50843">
    <property type="entry name" value="EXPANSIN_CBD"/>
    <property type="match status" value="1"/>
</dbReference>
<dbReference type="GO" id="GO:0016020">
    <property type="term" value="C:membrane"/>
    <property type="evidence" value="ECO:0007669"/>
    <property type="project" value="UniProtKB-SubCell"/>
</dbReference>
<sequence length="742" mass="76908">MVSARMTAVLAVALLLLCGNVHSAEEALAGYVTQVKTDEHNASSTAPAIAPATAPSTAPDTAPAITSPTGESGDTHTAVLSALVQDEKSDVVLVDLARADDENMGNMTSAPGPSSGDAIPEGFDMVEEEEPSKDEEAPGPDSADLAAPGPYSADSFAGEEHGTLVSDADDDKYPNISGDEDNSNKNGYGVQMATLDGSAQADSFSTYNADPSGSDDNQGTLVSDADDDRYPNISGDEDNSNKNGYGVQMATLDGSAQADSFSTYNADPSGSDDNQGTLVSDADDDRYPNISGDEDNSNKNGYGVQMATLDGSAQADSFSTYNADPSGSDDNQGTLVSDADDDRYPNISGDEDNSNKNGYGVQMATLDGSAQADSFSTYNADPSGSDDNQGTLVSDADDDRYPNISGDEDNSNKNGYGVQMATLDGSTQADSSSTYSADPAGSDGNQGILVSDVDDDSYPTITESQDFANGKGYGVNSPVTGDSVITQDEAGSGNGTTETTGVALQQSRTYTPPAKPMATWGKGKCTFYGGMDAAGTMSGACGYGNLYASGYGAYTAALSSALFKNGMACGACYEVACSGNAKSCKRGSVLVTITNFCPPNPGRSANNGGWCNGANQHFDLSYPAFAKIADPKAGVVDLNYRRVPCQKKGGIRFTLNGNCNFNIVTITNVGGSGVVTQAYMKGDGMDWAPMTRNWGANWQCSRNYCGKGISIKIVTSDKKVSVSRLADKTWAFGKTYIGQQVN</sequence>
<feature type="compositionally biased region" description="Polar residues" evidence="8">
    <location>
        <begin position="371"/>
        <end position="392"/>
    </location>
</feature>
<dbReference type="PRINTS" id="PR01225">
    <property type="entry name" value="EXPANSNFAMLY"/>
</dbReference>
<feature type="compositionally biased region" description="Low complexity" evidence="8">
    <location>
        <begin position="43"/>
        <end position="69"/>
    </location>
</feature>
<evidence type="ECO:0000256" key="3">
    <source>
        <dbReference type="ARBA" id="ARBA00005392"/>
    </source>
</evidence>
<keyword evidence="7" id="KW-0472">Membrane</keyword>
<feature type="domain" description="Expansin-like EG45" evidence="10">
    <location>
        <begin position="538"/>
        <end position="650"/>
    </location>
</feature>
<feature type="compositionally biased region" description="Polar residues" evidence="8">
    <location>
        <begin position="257"/>
        <end position="278"/>
    </location>
</feature>
<reference evidence="12" key="1">
    <citation type="submission" date="2020-06" db="EMBL/GenBank/DDBJ databases">
        <title>WGS assembly of Ceratodon purpureus strain R40.</title>
        <authorList>
            <person name="Carey S.B."/>
            <person name="Jenkins J."/>
            <person name="Shu S."/>
            <person name="Lovell J.T."/>
            <person name="Sreedasyam A."/>
            <person name="Maumus F."/>
            <person name="Tiley G.P."/>
            <person name="Fernandez-Pozo N."/>
            <person name="Barry K."/>
            <person name="Chen C."/>
            <person name="Wang M."/>
            <person name="Lipzen A."/>
            <person name="Daum C."/>
            <person name="Saski C.A."/>
            <person name="Payton A.C."/>
            <person name="Mcbreen J.C."/>
            <person name="Conrad R.E."/>
            <person name="Kollar L.M."/>
            <person name="Olsson S."/>
            <person name="Huttunen S."/>
            <person name="Landis J.B."/>
            <person name="Wickett N.J."/>
            <person name="Johnson M.G."/>
            <person name="Rensing S.A."/>
            <person name="Grimwood J."/>
            <person name="Schmutz J."/>
            <person name="Mcdaniel S.F."/>
        </authorList>
    </citation>
    <scope>NUCLEOTIDE SEQUENCE</scope>
    <source>
        <strain evidence="12">R40</strain>
    </source>
</reference>
<evidence type="ECO:0000256" key="1">
    <source>
        <dbReference type="ARBA" id="ARBA00004170"/>
    </source>
</evidence>
<comment type="similarity">
    <text evidence="3">Belongs to the expansin family. Expansin A subfamily.</text>
</comment>
<evidence type="ECO:0008006" key="14">
    <source>
        <dbReference type="Google" id="ProtNLM"/>
    </source>
</evidence>
<comment type="caution">
    <text evidence="12">The sequence shown here is derived from an EMBL/GenBank/DDBJ whole genome shotgun (WGS) entry which is preliminary data.</text>
</comment>
<evidence type="ECO:0000256" key="4">
    <source>
        <dbReference type="ARBA" id="ARBA00022512"/>
    </source>
</evidence>
<dbReference type="InterPro" id="IPR007118">
    <property type="entry name" value="Expan_Lol_pI"/>
</dbReference>
<evidence type="ECO:0000256" key="7">
    <source>
        <dbReference type="ARBA" id="ARBA00023136"/>
    </source>
</evidence>
<dbReference type="SUPFAM" id="SSF49590">
    <property type="entry name" value="PHL pollen allergen"/>
    <property type="match status" value="1"/>
</dbReference>
<feature type="compositionally biased region" description="Polar residues" evidence="8">
    <location>
        <begin position="477"/>
        <end position="486"/>
    </location>
</feature>
<accession>A0A8T0JCG7</accession>
<organism evidence="12 13">
    <name type="scientific">Ceratodon purpureus</name>
    <name type="common">Fire moss</name>
    <name type="synonym">Dicranum purpureum</name>
    <dbReference type="NCBI Taxonomy" id="3225"/>
    <lineage>
        <taxon>Eukaryota</taxon>
        <taxon>Viridiplantae</taxon>
        <taxon>Streptophyta</taxon>
        <taxon>Embryophyta</taxon>
        <taxon>Bryophyta</taxon>
        <taxon>Bryophytina</taxon>
        <taxon>Bryopsida</taxon>
        <taxon>Dicranidae</taxon>
        <taxon>Pseudoditrichales</taxon>
        <taxon>Ditrichaceae</taxon>
        <taxon>Ceratodon</taxon>
    </lineage>
</organism>
<dbReference type="InterPro" id="IPR002963">
    <property type="entry name" value="Expansin"/>
</dbReference>
<feature type="region of interest" description="Disordered" evidence="8">
    <location>
        <begin position="202"/>
        <end position="501"/>
    </location>
</feature>
<feature type="compositionally biased region" description="Polar residues" evidence="8">
    <location>
        <begin position="202"/>
        <end position="221"/>
    </location>
</feature>
<evidence type="ECO:0000313" key="13">
    <source>
        <dbReference type="Proteomes" id="UP000822688"/>
    </source>
</evidence>
<dbReference type="AlphaFoldDB" id="A0A8T0JCG7"/>
<dbReference type="InterPro" id="IPR007117">
    <property type="entry name" value="Expansin_CBD"/>
</dbReference>
<feature type="compositionally biased region" description="Polar residues" evidence="8">
    <location>
        <begin position="424"/>
        <end position="436"/>
    </location>
</feature>
<dbReference type="PANTHER" id="PTHR31867">
    <property type="entry name" value="EXPANSIN-A15"/>
    <property type="match status" value="1"/>
</dbReference>
<evidence type="ECO:0000256" key="2">
    <source>
        <dbReference type="ARBA" id="ARBA00004191"/>
    </source>
</evidence>
<dbReference type="GO" id="GO:0009664">
    <property type="term" value="P:plant-type cell wall organization"/>
    <property type="evidence" value="ECO:0007669"/>
    <property type="project" value="InterPro"/>
</dbReference>
<proteinExistence type="inferred from homology"/>
<feature type="region of interest" description="Disordered" evidence="8">
    <location>
        <begin position="43"/>
        <end position="74"/>
    </location>
</feature>
<dbReference type="PRINTS" id="PR01226">
    <property type="entry name" value="EXPANSIN"/>
</dbReference>
<dbReference type="Proteomes" id="UP000822688">
    <property type="component" value="Chromosome 1"/>
</dbReference>
<dbReference type="Gene3D" id="2.40.40.10">
    <property type="entry name" value="RlpA-like domain"/>
    <property type="match status" value="1"/>
</dbReference>
<evidence type="ECO:0000259" key="10">
    <source>
        <dbReference type="PROSITE" id="PS50842"/>
    </source>
</evidence>
<keyword evidence="6 9" id="KW-0732">Signal</keyword>
<gene>
    <name evidence="12" type="ORF">KC19_1G265700</name>
</gene>
<dbReference type="InterPro" id="IPR036908">
    <property type="entry name" value="RlpA-like_sf"/>
</dbReference>
<dbReference type="Gene3D" id="2.60.40.760">
    <property type="entry name" value="Expansin, cellulose-binding-like domain"/>
    <property type="match status" value="1"/>
</dbReference>
<dbReference type="PROSITE" id="PS50842">
    <property type="entry name" value="EXPANSIN_EG45"/>
    <property type="match status" value="1"/>
</dbReference>
<dbReference type="Pfam" id="PF01357">
    <property type="entry name" value="Expansin_C"/>
    <property type="match status" value="1"/>
</dbReference>
<feature type="chain" id="PRO_5035936681" description="Expansin-like EG45 domain-containing protein" evidence="9">
    <location>
        <begin position="24"/>
        <end position="742"/>
    </location>
</feature>
<keyword evidence="13" id="KW-1185">Reference proteome</keyword>
<comment type="subcellular location">
    <subcellularLocation>
        <location evidence="1">Membrane</location>
        <topology evidence="1">Peripheral membrane protein</topology>
    </subcellularLocation>
    <subcellularLocation>
        <location evidence="2">Secreted</location>
        <location evidence="2">Cell wall</location>
    </subcellularLocation>
</comment>
<dbReference type="InterPro" id="IPR009009">
    <property type="entry name" value="RlpA-like_DPBB"/>
</dbReference>
<dbReference type="InterPro" id="IPR036749">
    <property type="entry name" value="Expansin_CBD_sf"/>
</dbReference>
<dbReference type="SUPFAM" id="SSF50685">
    <property type="entry name" value="Barwin-like endoglucanases"/>
    <property type="match status" value="1"/>
</dbReference>